<sequence>MYPTPLTSDVARAGRALAQVGVGALAAAAGLEKEQLRRFEKGLADLRVDERLRLEKALRKYGVGLVPEDEFGGTGVRRIFTAEKSRRLEALENEGGPAYEDDI</sequence>
<organism evidence="1 2">
    <name type="scientific">Micrococcus endophyticus</name>
    <dbReference type="NCBI Taxonomy" id="455343"/>
    <lineage>
        <taxon>Bacteria</taxon>
        <taxon>Bacillati</taxon>
        <taxon>Actinomycetota</taxon>
        <taxon>Actinomycetes</taxon>
        <taxon>Micrococcales</taxon>
        <taxon>Micrococcaceae</taxon>
        <taxon>Micrococcus</taxon>
    </lineage>
</organism>
<name>A0A7W9JI07_9MICC</name>
<dbReference type="GO" id="GO:0003677">
    <property type="term" value="F:DNA binding"/>
    <property type="evidence" value="ECO:0007669"/>
    <property type="project" value="InterPro"/>
</dbReference>
<evidence type="ECO:0000313" key="2">
    <source>
        <dbReference type="Proteomes" id="UP000567246"/>
    </source>
</evidence>
<dbReference type="Gene3D" id="1.10.260.40">
    <property type="entry name" value="lambda repressor-like DNA-binding domains"/>
    <property type="match status" value="1"/>
</dbReference>
<accession>A0A7W9JI07</accession>
<protein>
    <submittedName>
        <fullName evidence="1">Putative transcriptional regulator</fullName>
    </submittedName>
</protein>
<proteinExistence type="predicted"/>
<gene>
    <name evidence="1" type="ORF">HDA33_000839</name>
</gene>
<dbReference type="EMBL" id="JACHMW010000001">
    <property type="protein sequence ID" value="MBB5848275.1"/>
    <property type="molecule type" value="Genomic_DNA"/>
</dbReference>
<reference evidence="1 2" key="1">
    <citation type="submission" date="2020-08" db="EMBL/GenBank/DDBJ databases">
        <title>Sequencing the genomes of 1000 actinobacteria strains.</title>
        <authorList>
            <person name="Klenk H.-P."/>
        </authorList>
    </citation>
    <scope>NUCLEOTIDE SEQUENCE [LARGE SCALE GENOMIC DNA]</scope>
    <source>
        <strain evidence="1 2">DSM 17945</strain>
    </source>
</reference>
<dbReference type="RefSeq" id="WP_184171262.1">
    <property type="nucleotide sequence ID" value="NZ_BAABAG010000008.1"/>
</dbReference>
<evidence type="ECO:0000313" key="1">
    <source>
        <dbReference type="EMBL" id="MBB5848275.1"/>
    </source>
</evidence>
<keyword evidence="2" id="KW-1185">Reference proteome</keyword>
<dbReference type="AlphaFoldDB" id="A0A7W9JI07"/>
<dbReference type="Proteomes" id="UP000567246">
    <property type="component" value="Unassembled WGS sequence"/>
</dbReference>
<dbReference type="InterPro" id="IPR010982">
    <property type="entry name" value="Lambda_DNA-bd_dom_sf"/>
</dbReference>
<comment type="caution">
    <text evidence="1">The sequence shown here is derived from an EMBL/GenBank/DDBJ whole genome shotgun (WGS) entry which is preliminary data.</text>
</comment>